<proteinExistence type="predicted"/>
<gene>
    <name evidence="2" type="ORF">EGYM00392_LOCUS37550</name>
</gene>
<evidence type="ECO:0000256" key="1">
    <source>
        <dbReference type="SAM" id="SignalP"/>
    </source>
</evidence>
<feature type="signal peptide" evidence="1">
    <location>
        <begin position="1"/>
        <end position="24"/>
    </location>
</feature>
<dbReference type="EMBL" id="HBGA01100802">
    <property type="protein sequence ID" value="CAD9026420.1"/>
    <property type="molecule type" value="Transcribed_RNA"/>
</dbReference>
<keyword evidence="1" id="KW-0732">Signal</keyword>
<sequence>MHPLIALVHGLLFIASAGIPYVQGLQDLDVTHSGQPQFPTHFSATIRLKTTNCEDGDYPPCERIAHVAYNQPSQCAAVRWTKGWEEGVEETYIKRYDLGREYELKTVCIPTRQGGVRCEDTCTRVHMKSSPQMLAPVLLTSNNSKAYGYEADMATGSLEGGNMHWQLNIDGMEFMYIVNQKGEPVELRGDFMTWVFEDFKSEESLASKFVVPHKWNPTKGGCQLQEGNVGFPYQHVLHHFIRI</sequence>
<protein>
    <submittedName>
        <fullName evidence="2">Uncharacterized protein</fullName>
    </submittedName>
</protein>
<feature type="chain" id="PRO_5030873401" evidence="1">
    <location>
        <begin position="25"/>
        <end position="243"/>
    </location>
</feature>
<name>A0A7S1IXT0_9EUGL</name>
<organism evidence="2">
    <name type="scientific">Eutreptiella gymnastica</name>
    <dbReference type="NCBI Taxonomy" id="73025"/>
    <lineage>
        <taxon>Eukaryota</taxon>
        <taxon>Discoba</taxon>
        <taxon>Euglenozoa</taxon>
        <taxon>Euglenida</taxon>
        <taxon>Spirocuta</taxon>
        <taxon>Euglenophyceae</taxon>
        <taxon>Eutreptiales</taxon>
        <taxon>Eutreptiaceae</taxon>
        <taxon>Eutreptiella</taxon>
    </lineage>
</organism>
<evidence type="ECO:0000313" key="2">
    <source>
        <dbReference type="EMBL" id="CAD9026420.1"/>
    </source>
</evidence>
<dbReference type="AlphaFoldDB" id="A0A7S1IXT0"/>
<accession>A0A7S1IXT0</accession>
<reference evidence="2" key="1">
    <citation type="submission" date="2021-01" db="EMBL/GenBank/DDBJ databases">
        <authorList>
            <person name="Corre E."/>
            <person name="Pelletier E."/>
            <person name="Niang G."/>
            <person name="Scheremetjew M."/>
            <person name="Finn R."/>
            <person name="Kale V."/>
            <person name="Holt S."/>
            <person name="Cochrane G."/>
            <person name="Meng A."/>
            <person name="Brown T."/>
            <person name="Cohen L."/>
        </authorList>
    </citation>
    <scope>NUCLEOTIDE SEQUENCE</scope>
    <source>
        <strain evidence="2">NIES-381</strain>
    </source>
</reference>